<reference evidence="1 2" key="1">
    <citation type="submission" date="2021-03" db="EMBL/GenBank/DDBJ databases">
        <title>Haloterrigena longa sp. nov. and Haloterrigena limicola sp. nov., extremely halophilic archaea isolated from a salt lake.</title>
        <authorList>
            <person name="Henglin C."/>
        </authorList>
    </citation>
    <scope>NUCLEOTIDE SEQUENCE [LARGE SCALE GENOMIC DNA]</scope>
    <source>
        <strain evidence="1 2">KZCA68</strain>
    </source>
</reference>
<dbReference type="SUPFAM" id="SSF53649">
    <property type="entry name" value="Alkaline phosphatase-like"/>
    <property type="match status" value="1"/>
</dbReference>
<gene>
    <name evidence="1" type="ORF">J0X25_04135</name>
</gene>
<dbReference type="AlphaFoldDB" id="A0A8A2VDL4"/>
<dbReference type="EMBL" id="CP071462">
    <property type="protein sequence ID" value="QSX00164.1"/>
    <property type="molecule type" value="Genomic_DNA"/>
</dbReference>
<sequence>MALPPEKYTLSNFVDACRNPEKFRHELKKRYGDVQKHAFYRKYGRPTDIMEADWDNLLILDACRFDYLAKHNSIAGELDSAVSVASTSNEFVEKTFAGKTFHDTVYVSANGFSHHLEDGTFHEFVSTYPESQRDTLDSELYRNYRPEIVRENALEAHERHPDKRLLVHFMQPHGPYFGPKAEALRERLRTNHGLRFSAWSDDTTVTSRSDGMVYLMDAAEAGYVSPSELQEVYVENLTLVLEHVEALLEGLDGKTVITADHGELLGESTNLYSRVTGDRYEHPGYVWTPELRLVPWLVVPAEQRREIVAEDPVNRGDVDDEVVEEHLRALGYQS</sequence>
<evidence type="ECO:0000313" key="2">
    <source>
        <dbReference type="Proteomes" id="UP000663203"/>
    </source>
</evidence>
<dbReference type="Proteomes" id="UP000663203">
    <property type="component" value="Chromosome"/>
</dbReference>
<dbReference type="RefSeq" id="WP_207289884.1">
    <property type="nucleotide sequence ID" value="NZ_CP071462.1"/>
</dbReference>
<dbReference type="GeneID" id="63186466"/>
<dbReference type="InterPro" id="IPR017850">
    <property type="entry name" value="Alkaline_phosphatase_core_sf"/>
</dbReference>
<proteinExistence type="predicted"/>
<protein>
    <recommendedName>
        <fullName evidence="3">Sulfatase</fullName>
    </recommendedName>
</protein>
<organism evidence="1 2">
    <name type="scientific">Haloterrigena alkaliphila</name>
    <dbReference type="NCBI Taxonomy" id="2816475"/>
    <lineage>
        <taxon>Archaea</taxon>
        <taxon>Methanobacteriati</taxon>
        <taxon>Methanobacteriota</taxon>
        <taxon>Stenosarchaea group</taxon>
        <taxon>Halobacteria</taxon>
        <taxon>Halobacteriales</taxon>
        <taxon>Natrialbaceae</taxon>
        <taxon>Haloterrigena</taxon>
    </lineage>
</organism>
<keyword evidence="2" id="KW-1185">Reference proteome</keyword>
<evidence type="ECO:0000313" key="1">
    <source>
        <dbReference type="EMBL" id="QSX00164.1"/>
    </source>
</evidence>
<dbReference type="Gene3D" id="3.40.720.10">
    <property type="entry name" value="Alkaline Phosphatase, subunit A"/>
    <property type="match status" value="1"/>
</dbReference>
<evidence type="ECO:0008006" key="3">
    <source>
        <dbReference type="Google" id="ProtNLM"/>
    </source>
</evidence>
<name>A0A8A2VDL4_9EURY</name>
<dbReference type="KEGG" id="hakz:J0X25_04135"/>
<accession>A0A8A2VDL4</accession>